<dbReference type="SMART" id="SM00156">
    <property type="entry name" value="PP2Ac"/>
    <property type="match status" value="1"/>
</dbReference>
<evidence type="ECO:0000313" key="5">
    <source>
        <dbReference type="Proteomes" id="UP001470230"/>
    </source>
</evidence>
<dbReference type="InterPro" id="IPR050341">
    <property type="entry name" value="PP1_catalytic_subunit"/>
</dbReference>
<evidence type="ECO:0000313" key="4">
    <source>
        <dbReference type="EMBL" id="KAK8839117.1"/>
    </source>
</evidence>
<dbReference type="InterPro" id="IPR029052">
    <property type="entry name" value="Metallo-depent_PP-like"/>
</dbReference>
<comment type="caution">
    <text evidence="4">The sequence shown here is derived from an EMBL/GenBank/DDBJ whole genome shotgun (WGS) entry which is preliminary data.</text>
</comment>
<dbReference type="EC" id="3.1.3.16" evidence="1"/>
<comment type="catalytic activity">
    <reaction evidence="1">
        <text>O-phospho-L-threonyl-[protein] + H2O = L-threonyl-[protein] + phosphate</text>
        <dbReference type="Rhea" id="RHEA:47004"/>
        <dbReference type="Rhea" id="RHEA-COMP:11060"/>
        <dbReference type="Rhea" id="RHEA-COMP:11605"/>
        <dbReference type="ChEBI" id="CHEBI:15377"/>
        <dbReference type="ChEBI" id="CHEBI:30013"/>
        <dbReference type="ChEBI" id="CHEBI:43474"/>
        <dbReference type="ChEBI" id="CHEBI:61977"/>
        <dbReference type="EC" id="3.1.3.16"/>
    </reaction>
</comment>
<dbReference type="PROSITE" id="PS00125">
    <property type="entry name" value="SER_THR_PHOSPHATASE"/>
    <property type="match status" value="1"/>
</dbReference>
<dbReference type="PRINTS" id="PR00114">
    <property type="entry name" value="STPHPHTASE"/>
</dbReference>
<feature type="domain" description="Serine/threonine specific protein phosphatases" evidence="3">
    <location>
        <begin position="129"/>
        <end position="134"/>
    </location>
</feature>
<protein>
    <recommendedName>
        <fullName evidence="1">Serine/threonine-protein phosphatase</fullName>
        <ecNumber evidence="1">3.1.3.16</ecNumber>
    </recommendedName>
</protein>
<keyword evidence="1" id="KW-0378">Hydrolase</keyword>
<dbReference type="Proteomes" id="UP001470230">
    <property type="component" value="Unassembled WGS sequence"/>
</dbReference>
<name>A0ABR2H0G0_9EUKA</name>
<organism evidence="4 5">
    <name type="scientific">Tritrichomonas musculus</name>
    <dbReference type="NCBI Taxonomy" id="1915356"/>
    <lineage>
        <taxon>Eukaryota</taxon>
        <taxon>Metamonada</taxon>
        <taxon>Parabasalia</taxon>
        <taxon>Tritrichomonadida</taxon>
        <taxon>Tritrichomonadidae</taxon>
        <taxon>Tritrichomonas</taxon>
    </lineage>
</organism>
<evidence type="ECO:0000256" key="2">
    <source>
        <dbReference type="SAM" id="MobiDB-lite"/>
    </source>
</evidence>
<keyword evidence="5" id="KW-1185">Reference proteome</keyword>
<reference evidence="4 5" key="1">
    <citation type="submission" date="2024-04" db="EMBL/GenBank/DDBJ databases">
        <title>Tritrichomonas musculus Genome.</title>
        <authorList>
            <person name="Alves-Ferreira E."/>
            <person name="Grigg M."/>
            <person name="Lorenzi H."/>
            <person name="Galac M."/>
        </authorList>
    </citation>
    <scope>NUCLEOTIDE SEQUENCE [LARGE SCALE GENOMIC DNA]</scope>
    <source>
        <strain evidence="4 5">EAF2021</strain>
    </source>
</reference>
<evidence type="ECO:0000256" key="1">
    <source>
        <dbReference type="RuleBase" id="RU004273"/>
    </source>
</evidence>
<dbReference type="SUPFAM" id="SSF56300">
    <property type="entry name" value="Metallo-dependent phosphatases"/>
    <property type="match status" value="1"/>
</dbReference>
<dbReference type="Gene3D" id="3.60.21.10">
    <property type="match status" value="2"/>
</dbReference>
<gene>
    <name evidence="4" type="ORF">M9Y10_032589</name>
</gene>
<dbReference type="Pfam" id="PF00149">
    <property type="entry name" value="Metallophos"/>
    <property type="match status" value="1"/>
</dbReference>
<proteinExistence type="inferred from homology"/>
<dbReference type="PANTHER" id="PTHR11668:SF494">
    <property type="entry name" value="PROTEIN PHOSPHATASE, PUTATIVE-RELATED"/>
    <property type="match status" value="1"/>
</dbReference>
<accession>A0ABR2H0G0</accession>
<dbReference type="EMBL" id="JAPFFF010000053">
    <property type="protein sequence ID" value="KAK8839117.1"/>
    <property type="molecule type" value="Genomic_DNA"/>
</dbReference>
<dbReference type="InterPro" id="IPR006186">
    <property type="entry name" value="Ser/Thr-sp_prot-phosphatase"/>
</dbReference>
<sequence>MDQTASFILSAYSFIFKYSLDKLFDVGYQAKNGNPIPSFEEYILIDLCQQAKEIFKKENNILRIDDDLIIVGDIHGSFHDLLRILNYHQENKKKILFLGDYIDRGNFSLECITLLFALKIMRPDLIYLIRGNHEFDAVCTQYGFKKEILNYYNPKKSISPKKASPQKSILIRNLEDENIEQSPQSYDEFLADYTNMSCYKYTKYLYDAFIETFSYLPVCAIVNDTTFCVHGGLSPQLDHVEDIEKNINRPIHHFEENSLLTDLVWGDPYNGYDYQFGDNPRGMGYLFNRVAVNNFLSKNEFKRIIRAHECVKKGVLKIFDDRCITVFSASSYDKNLGNSSGLLELFQQEDRIELKIFDPIERLKKSDTIYFKVQNQNNKDEMKIPFSFLHPYLTLNSPRKCSMSQTCFLGPKRKSRGAISSSKSSPLVRPSFTTKSRKSCHLKPSPSMGNIHVCEIRQDKEVKPKITESHSMPILF</sequence>
<dbReference type="PANTHER" id="PTHR11668">
    <property type="entry name" value="SERINE/THREONINE PROTEIN PHOSPHATASE"/>
    <property type="match status" value="1"/>
</dbReference>
<feature type="region of interest" description="Disordered" evidence="2">
    <location>
        <begin position="412"/>
        <end position="443"/>
    </location>
</feature>
<comment type="similarity">
    <text evidence="1">Belongs to the PPP phosphatase family.</text>
</comment>
<evidence type="ECO:0000259" key="3">
    <source>
        <dbReference type="PROSITE" id="PS00125"/>
    </source>
</evidence>
<dbReference type="InterPro" id="IPR004843">
    <property type="entry name" value="Calcineurin-like_PHP"/>
</dbReference>